<dbReference type="Gene3D" id="3.40.50.10320">
    <property type="entry name" value="LmbE-like"/>
    <property type="match status" value="1"/>
</dbReference>
<dbReference type="Proteomes" id="UP000295334">
    <property type="component" value="Unassembled WGS sequence"/>
</dbReference>
<dbReference type="PANTHER" id="PTHR12993:SF11">
    <property type="entry name" value="N-ACETYLGLUCOSAMINYL-PHOSPHATIDYLINOSITOL DE-N-ACETYLASE"/>
    <property type="match status" value="1"/>
</dbReference>
<dbReference type="InterPro" id="IPR003737">
    <property type="entry name" value="GlcNAc_PI_deacetylase-related"/>
</dbReference>
<keyword evidence="1" id="KW-0732">Signal</keyword>
<dbReference type="GO" id="GO:0016811">
    <property type="term" value="F:hydrolase activity, acting on carbon-nitrogen (but not peptide) bonds, in linear amides"/>
    <property type="evidence" value="ECO:0007669"/>
    <property type="project" value="TreeGrafter"/>
</dbReference>
<organism evidence="2 3">
    <name type="scientific">Flaviaesturariibacter flavus</name>
    <dbReference type="NCBI Taxonomy" id="2502780"/>
    <lineage>
        <taxon>Bacteria</taxon>
        <taxon>Pseudomonadati</taxon>
        <taxon>Bacteroidota</taxon>
        <taxon>Chitinophagia</taxon>
        <taxon>Chitinophagales</taxon>
        <taxon>Chitinophagaceae</taxon>
        <taxon>Flaviaestuariibacter</taxon>
    </lineage>
</organism>
<protein>
    <submittedName>
        <fullName evidence="2">PIG-L family deacetylase</fullName>
    </submittedName>
</protein>
<feature type="signal peptide" evidence="1">
    <location>
        <begin position="1"/>
        <end position="17"/>
    </location>
</feature>
<dbReference type="InterPro" id="IPR029062">
    <property type="entry name" value="Class_I_gatase-like"/>
</dbReference>
<comment type="caution">
    <text evidence="2">The sequence shown here is derived from an EMBL/GenBank/DDBJ whole genome shotgun (WGS) entry which is preliminary data.</text>
</comment>
<proteinExistence type="predicted"/>
<dbReference type="InterPro" id="IPR024078">
    <property type="entry name" value="LmbE-like_dom_sf"/>
</dbReference>
<dbReference type="PANTHER" id="PTHR12993">
    <property type="entry name" value="N-ACETYLGLUCOSAMINYL-PHOSPHATIDYLINOSITOL DE-N-ACETYLASE-RELATED"/>
    <property type="match status" value="1"/>
</dbReference>
<keyword evidence="3" id="KW-1185">Reference proteome</keyword>
<evidence type="ECO:0000313" key="2">
    <source>
        <dbReference type="EMBL" id="TCJ12044.1"/>
    </source>
</evidence>
<dbReference type="Pfam" id="PF02585">
    <property type="entry name" value="PIG-L"/>
    <property type="match status" value="1"/>
</dbReference>
<sequence>MKRLLYFLLLASFTANAQEPVFRTSADIYLGLRKLNVLGSVLYLAAHPDDENTRLLAYLAKDRMYRTGYLSLTRGDGGQNLIGDEQGVELGLIRTQELLAARRIDGAEQFFTRAFDFGFSKTPVETFTKWDREKILSDVVWVIRKFQPDVIITRFPTTGEGGHGHHTASAILANEAFTAAADPKRFPEQLRWVRPWQAKRILWNTFNFGSTNTIREDQHHFDVGGYNPVLGKSYGEIAADSRSQHKSQGFGVPRQRGEALEYFKQTGGAAFSKDLMDDVDLSWDRMPGGAAIRPLVNNVLANYDFMAPQKSVPALIVLYKALQAAPQSYWRDQKLSEVKDLIESASGLWIEAFSMEPYAVQGDSVRLNFVLNSRLGVPVILERITTRGLDTAMRADAAANKNIILVRSLAVDSSFPLTQPYWLREKMSEGYYTVTDQSLIGRPDVEPAFEAQFRISIDGVPFTLTRPVRYKFTDPVKGEQYHPLYIIPAATITTGPDVLLLPRGDKEPRQAVAQVKAHKDIKAPVEVELRGYPNSGPVRDNSFSLQRNANKQYAFQVSGTDRFTKTDTGLIYQNRLESALAYAHFKGTEQHDADVAMRAINYAHIPSIRYFLTDPLSLLNIDLKTRGKKIGYIVGAGDKVPAALEQMGFDVTVLGEKELQRLNLKSFDAIISGVRAYNTNDWLNPLHGKLMKYVEDGGNLIVQYNTSNQIGPVRAKIGPYNFNITRNRITDENAAVTILKPEHPVLNFPNKINATDFNGWIQERSIYHASTSDLPKEFEMVFRMNDPGEAPDDGSLIIAKYGKGYFTYTGLVFFRELPAGVPGAYRLLANLIALNQKKEL</sequence>
<evidence type="ECO:0000313" key="3">
    <source>
        <dbReference type="Proteomes" id="UP000295334"/>
    </source>
</evidence>
<name>A0A4R1B1Y7_9BACT</name>
<accession>A0A4R1B1Y7</accession>
<dbReference type="RefSeq" id="WP_131450520.1">
    <property type="nucleotide sequence ID" value="NZ_SJZI01000052.1"/>
</dbReference>
<dbReference type="SUPFAM" id="SSF52317">
    <property type="entry name" value="Class I glutamine amidotransferase-like"/>
    <property type="match status" value="1"/>
</dbReference>
<dbReference type="EMBL" id="SJZI01000052">
    <property type="protein sequence ID" value="TCJ12044.1"/>
    <property type="molecule type" value="Genomic_DNA"/>
</dbReference>
<gene>
    <name evidence="2" type="ORF">EPD60_15925</name>
</gene>
<evidence type="ECO:0000256" key="1">
    <source>
        <dbReference type="SAM" id="SignalP"/>
    </source>
</evidence>
<feature type="chain" id="PRO_5020555692" evidence="1">
    <location>
        <begin position="18"/>
        <end position="840"/>
    </location>
</feature>
<reference evidence="2 3" key="1">
    <citation type="submission" date="2019-03" db="EMBL/GenBank/DDBJ databases">
        <authorList>
            <person name="Kim M.K.M."/>
        </authorList>
    </citation>
    <scope>NUCLEOTIDE SEQUENCE [LARGE SCALE GENOMIC DNA]</scope>
    <source>
        <strain evidence="2 3">17J68-12</strain>
    </source>
</reference>
<dbReference type="SUPFAM" id="SSF102588">
    <property type="entry name" value="LmbE-like"/>
    <property type="match status" value="1"/>
</dbReference>
<dbReference type="OrthoDB" id="9759749at2"/>
<dbReference type="AlphaFoldDB" id="A0A4R1B1Y7"/>